<evidence type="ECO:0000313" key="3">
    <source>
        <dbReference type="Proteomes" id="UP000316292"/>
    </source>
</evidence>
<reference evidence="2 3" key="1">
    <citation type="journal article" date="2019" name="Nat. Microbiol.">
        <title>Mediterranean grassland soil C-N compound turnover is dependent on rainfall and depth, and is mediated by genomically divergent microorganisms.</title>
        <authorList>
            <person name="Diamond S."/>
            <person name="Andeer P.F."/>
            <person name="Li Z."/>
            <person name="Crits-Christoph A."/>
            <person name="Burstein D."/>
            <person name="Anantharaman K."/>
            <person name="Lane K.R."/>
            <person name="Thomas B.C."/>
            <person name="Pan C."/>
            <person name="Northen T.R."/>
            <person name="Banfield J.F."/>
        </authorList>
    </citation>
    <scope>NUCLEOTIDE SEQUENCE [LARGE SCALE GENOMIC DNA]</scope>
    <source>
        <strain evidence="2">WS_1</strain>
    </source>
</reference>
<evidence type="ECO:0000313" key="2">
    <source>
        <dbReference type="EMBL" id="TMQ47333.1"/>
    </source>
</evidence>
<name>A0A538S7G4_UNCEI</name>
<feature type="compositionally biased region" description="Polar residues" evidence="1">
    <location>
        <begin position="59"/>
        <end position="69"/>
    </location>
</feature>
<proteinExistence type="predicted"/>
<dbReference type="EMBL" id="VBOR01000115">
    <property type="protein sequence ID" value="TMQ47333.1"/>
    <property type="molecule type" value="Genomic_DNA"/>
</dbReference>
<gene>
    <name evidence="2" type="ORF">E6K71_10190</name>
</gene>
<feature type="non-terminal residue" evidence="2">
    <location>
        <position position="125"/>
    </location>
</feature>
<organism evidence="2 3">
    <name type="scientific">Eiseniibacteriota bacterium</name>
    <dbReference type="NCBI Taxonomy" id="2212470"/>
    <lineage>
        <taxon>Bacteria</taxon>
        <taxon>Candidatus Eiseniibacteriota</taxon>
    </lineage>
</organism>
<sequence>MELGRKSIPTLVLTSILLVLVGVFCGACSHHGSMSPTTAPQQGTLRASASATDPAAPIQASSTNGSASQMPAFYDDKLFTVNMKQMPDLGSASTIAHNGSINEIYASNDLDEEQTFTPVLDAIQG</sequence>
<feature type="compositionally biased region" description="Polar residues" evidence="1">
    <location>
        <begin position="35"/>
        <end position="51"/>
    </location>
</feature>
<protein>
    <submittedName>
        <fullName evidence="2">Uncharacterized protein</fullName>
    </submittedName>
</protein>
<dbReference type="Proteomes" id="UP000316292">
    <property type="component" value="Unassembled WGS sequence"/>
</dbReference>
<accession>A0A538S7G4</accession>
<feature type="region of interest" description="Disordered" evidence="1">
    <location>
        <begin position="35"/>
        <end position="70"/>
    </location>
</feature>
<comment type="caution">
    <text evidence="2">The sequence shown here is derived from an EMBL/GenBank/DDBJ whole genome shotgun (WGS) entry which is preliminary data.</text>
</comment>
<evidence type="ECO:0000256" key="1">
    <source>
        <dbReference type="SAM" id="MobiDB-lite"/>
    </source>
</evidence>
<dbReference type="AlphaFoldDB" id="A0A538S7G4"/>